<reference evidence="1 2" key="1">
    <citation type="submission" date="2015-12" db="EMBL/GenBank/DDBJ databases">
        <title>Genome sequence of Oceanibaculum pacificum MCCC 1A02656.</title>
        <authorList>
            <person name="Lu L."/>
            <person name="Lai Q."/>
            <person name="Shao Z."/>
            <person name="Qian P."/>
        </authorList>
    </citation>
    <scope>NUCLEOTIDE SEQUENCE [LARGE SCALE GENOMIC DNA]</scope>
    <source>
        <strain evidence="1 2">MCCC 1A02656</strain>
    </source>
</reference>
<organism evidence="1 2">
    <name type="scientific">Oceanibaculum pacificum</name>
    <dbReference type="NCBI Taxonomy" id="580166"/>
    <lineage>
        <taxon>Bacteria</taxon>
        <taxon>Pseudomonadati</taxon>
        <taxon>Pseudomonadota</taxon>
        <taxon>Alphaproteobacteria</taxon>
        <taxon>Rhodospirillales</taxon>
        <taxon>Oceanibaculaceae</taxon>
        <taxon>Oceanibaculum</taxon>
    </lineage>
</organism>
<sequence length="108" mass="11193">MKTALLAVSATVIDPTLPPAPAMAQWQAPPAVTFGETVTAWATRAGQPAPRIDPRIAAYRIGQVSVAADDLCGAVSRLTDALKYAEPRPQVTECGQAGAPLTVAAARR</sequence>
<protein>
    <submittedName>
        <fullName evidence="1">Uncharacterized protein</fullName>
    </submittedName>
</protein>
<evidence type="ECO:0000313" key="1">
    <source>
        <dbReference type="EMBL" id="KZD06349.1"/>
    </source>
</evidence>
<keyword evidence="2" id="KW-1185">Reference proteome</keyword>
<proteinExistence type="predicted"/>
<dbReference type="AlphaFoldDB" id="A0A154VYP9"/>
<name>A0A154VYP9_9PROT</name>
<comment type="caution">
    <text evidence="1">The sequence shown here is derived from an EMBL/GenBank/DDBJ whole genome shotgun (WGS) entry which is preliminary data.</text>
</comment>
<evidence type="ECO:0000313" key="2">
    <source>
        <dbReference type="Proteomes" id="UP000076400"/>
    </source>
</evidence>
<gene>
    <name evidence="1" type="ORF">AUP43_10920</name>
</gene>
<dbReference type="EMBL" id="LPXN01000123">
    <property type="protein sequence ID" value="KZD06349.1"/>
    <property type="molecule type" value="Genomic_DNA"/>
</dbReference>
<accession>A0A154VYP9</accession>
<dbReference type="Proteomes" id="UP000076400">
    <property type="component" value="Unassembled WGS sequence"/>
</dbReference>